<dbReference type="Pfam" id="PF00069">
    <property type="entry name" value="Pkinase"/>
    <property type="match status" value="1"/>
</dbReference>
<keyword evidence="1" id="KW-0723">Serine/threonine-protein kinase</keyword>
<evidence type="ECO:0000313" key="9">
    <source>
        <dbReference type="Proteomes" id="UP000000707"/>
    </source>
</evidence>
<keyword evidence="9" id="KW-1185">Reference proteome</keyword>
<gene>
    <name evidence="8" type="ORF">CANTEDRAFT_112161</name>
</gene>
<dbReference type="GO" id="GO:0004674">
    <property type="term" value="F:protein serine/threonine kinase activity"/>
    <property type="evidence" value="ECO:0007669"/>
    <property type="project" value="UniProtKB-KW"/>
</dbReference>
<dbReference type="InterPro" id="IPR008271">
    <property type="entry name" value="Ser/Thr_kinase_AS"/>
</dbReference>
<dbReference type="EMBL" id="GL996510">
    <property type="protein sequence ID" value="EGV66760.1"/>
    <property type="molecule type" value="Genomic_DNA"/>
</dbReference>
<keyword evidence="2" id="KW-0808">Transferase</keyword>
<dbReference type="Proteomes" id="UP000000707">
    <property type="component" value="Unassembled WGS sequence"/>
</dbReference>
<evidence type="ECO:0000256" key="4">
    <source>
        <dbReference type="ARBA" id="ARBA00022777"/>
    </source>
</evidence>
<dbReference type="HOGENOM" id="CLU_038837_0_0_1"/>
<dbReference type="PANTHER" id="PTHR24345">
    <property type="entry name" value="SERINE/THREONINE-PROTEIN KINASE PLK"/>
    <property type="match status" value="1"/>
</dbReference>
<feature type="domain" description="Protein kinase" evidence="7">
    <location>
        <begin position="66"/>
        <end position="373"/>
    </location>
</feature>
<proteinExistence type="predicted"/>
<protein>
    <submittedName>
        <fullName evidence="8">Kinase-like protein</fullName>
    </submittedName>
</protein>
<organism evidence="9">
    <name type="scientific">Candida tenuis (strain ATCC 10573 / BCRC 21748 / CBS 615 / JCM 9827 / NBRC 10315 / NRRL Y-1498 / VKM Y-70)</name>
    <name type="common">Yeast</name>
    <name type="synonym">Yamadazyma tenuis</name>
    <dbReference type="NCBI Taxonomy" id="590646"/>
    <lineage>
        <taxon>Eukaryota</taxon>
        <taxon>Fungi</taxon>
        <taxon>Dikarya</taxon>
        <taxon>Ascomycota</taxon>
        <taxon>Saccharomycotina</taxon>
        <taxon>Pichiomycetes</taxon>
        <taxon>Debaryomycetaceae</taxon>
        <taxon>Yamadazyma</taxon>
    </lineage>
</organism>
<evidence type="ECO:0000256" key="3">
    <source>
        <dbReference type="ARBA" id="ARBA00022741"/>
    </source>
</evidence>
<evidence type="ECO:0000256" key="6">
    <source>
        <dbReference type="SAM" id="MobiDB-lite"/>
    </source>
</evidence>
<dbReference type="PROSITE" id="PS00108">
    <property type="entry name" value="PROTEIN_KINASE_ST"/>
    <property type="match status" value="1"/>
</dbReference>
<dbReference type="eggNOG" id="KOG0590">
    <property type="taxonomic scope" value="Eukaryota"/>
</dbReference>
<dbReference type="GO" id="GO:0005634">
    <property type="term" value="C:nucleus"/>
    <property type="evidence" value="ECO:0007669"/>
    <property type="project" value="TreeGrafter"/>
</dbReference>
<dbReference type="InterPro" id="IPR000719">
    <property type="entry name" value="Prot_kinase_dom"/>
</dbReference>
<dbReference type="AlphaFoldDB" id="G3AW16"/>
<dbReference type="PANTHER" id="PTHR24345:SF0">
    <property type="entry name" value="CELL CYCLE SERINE_THREONINE-PROTEIN KINASE CDC5_MSD2"/>
    <property type="match status" value="1"/>
</dbReference>
<dbReference type="OrthoDB" id="4062651at2759"/>
<dbReference type="STRING" id="590646.G3AW16"/>
<reference evidence="8 9" key="1">
    <citation type="journal article" date="2011" name="Proc. Natl. Acad. Sci. U.S.A.">
        <title>Comparative genomics of xylose-fermenting fungi for enhanced biofuel production.</title>
        <authorList>
            <person name="Wohlbach D.J."/>
            <person name="Kuo A."/>
            <person name="Sato T.K."/>
            <person name="Potts K.M."/>
            <person name="Salamov A.A."/>
            <person name="LaButti K.M."/>
            <person name="Sun H."/>
            <person name="Clum A."/>
            <person name="Pangilinan J.L."/>
            <person name="Lindquist E.A."/>
            <person name="Lucas S."/>
            <person name="Lapidus A."/>
            <person name="Jin M."/>
            <person name="Gunawan C."/>
            <person name="Balan V."/>
            <person name="Dale B.E."/>
            <person name="Jeffries T.W."/>
            <person name="Zinkel R."/>
            <person name="Barry K.W."/>
            <person name="Grigoriev I.V."/>
            <person name="Gasch A.P."/>
        </authorList>
    </citation>
    <scope>NUCLEOTIDE SEQUENCE [LARGE SCALE GENOMIC DNA]</scope>
    <source>
        <strain evidence="8">ATCC 10573</strain>
        <strain evidence="9">ATCC 10573 / BCRC 21748 / CBS 615 / JCM 9827 / NBRC 10315 / NRRL Y-1498 / VKM Y-70</strain>
    </source>
</reference>
<name>G3AW16_CANTC</name>
<dbReference type="PROSITE" id="PS50011">
    <property type="entry name" value="PROTEIN_KINASE_DOM"/>
    <property type="match status" value="1"/>
</dbReference>
<dbReference type="SUPFAM" id="SSF56112">
    <property type="entry name" value="Protein kinase-like (PK-like)"/>
    <property type="match status" value="1"/>
</dbReference>
<evidence type="ECO:0000259" key="7">
    <source>
        <dbReference type="PROSITE" id="PS50011"/>
    </source>
</evidence>
<dbReference type="KEGG" id="cten:18246379"/>
<keyword evidence="4 8" id="KW-0418">Kinase</keyword>
<accession>G3AW16</accession>
<dbReference type="GO" id="GO:0005524">
    <property type="term" value="F:ATP binding"/>
    <property type="evidence" value="ECO:0007669"/>
    <property type="project" value="UniProtKB-KW"/>
</dbReference>
<evidence type="ECO:0000256" key="5">
    <source>
        <dbReference type="ARBA" id="ARBA00022840"/>
    </source>
</evidence>
<dbReference type="RefSeq" id="XP_006684017.1">
    <property type="nucleotide sequence ID" value="XM_006683954.1"/>
</dbReference>
<keyword evidence="5" id="KW-0067">ATP-binding</keyword>
<evidence type="ECO:0000256" key="1">
    <source>
        <dbReference type="ARBA" id="ARBA00022527"/>
    </source>
</evidence>
<dbReference type="InterPro" id="IPR011009">
    <property type="entry name" value="Kinase-like_dom_sf"/>
</dbReference>
<dbReference type="EMBL" id="GL996510">
    <property type="protein sequence ID" value="EGV66759.1"/>
    <property type="molecule type" value="Genomic_DNA"/>
</dbReference>
<keyword evidence="3" id="KW-0547">Nucleotide-binding</keyword>
<evidence type="ECO:0000313" key="8">
    <source>
        <dbReference type="EMBL" id="EGV66760.1"/>
    </source>
</evidence>
<dbReference type="Gene3D" id="1.10.510.10">
    <property type="entry name" value="Transferase(Phosphotransferase) domain 1"/>
    <property type="match status" value="1"/>
</dbReference>
<feature type="region of interest" description="Disordered" evidence="6">
    <location>
        <begin position="1"/>
        <end position="64"/>
    </location>
</feature>
<dbReference type="GeneID" id="18246379"/>
<dbReference type="SMART" id="SM00220">
    <property type="entry name" value="S_TKc"/>
    <property type="match status" value="1"/>
</dbReference>
<evidence type="ECO:0000256" key="2">
    <source>
        <dbReference type="ARBA" id="ARBA00022679"/>
    </source>
</evidence>
<sequence>MSAKSLPNLVESIKLDSAATPPNSKTDNPKALPREFLPADAGDKSEPSDPEDDSTGKLPQTSGDYKADGKVLYEGANGVIVKGVDKVTNELVVLKTVKKRSSETAPNYQAAVMREYNLLKPLKNKNIITILDLCRNKDTDELYFVLPYYPQGDLLDFLSVLRKNKKTINSNLKDSMFKQIVCGVKYLHQNQVAHRDLKPENFLISDSGDIKISDFGYSIDLKRLDEEFWNSSNPVLICGTNSFKAPEIFQCDKLLKEGESMEKVKQLMDFKALDYWALGIVYIQLYLMIMPWKTADFNDPNFRHYKANFPGSDNLISNLNKDLENSNANYKLNPSLNVFKDLHYGARFYIFKLLHPSNSKRLTAEQLLKSDWMTQSYANPKELLTLKKSI</sequence>